<dbReference type="InterPro" id="IPR011333">
    <property type="entry name" value="SKP1/BTB/POZ_sf"/>
</dbReference>
<dbReference type="SUPFAM" id="SSF54695">
    <property type="entry name" value="POZ domain"/>
    <property type="match status" value="1"/>
</dbReference>
<dbReference type="Gene3D" id="3.30.710.10">
    <property type="entry name" value="Potassium Channel Kv1.1, Chain A"/>
    <property type="match status" value="1"/>
</dbReference>
<dbReference type="Proteomes" id="UP000316270">
    <property type="component" value="Chromosome 6"/>
</dbReference>
<evidence type="ECO:0000313" key="4">
    <source>
        <dbReference type="Proteomes" id="UP000316270"/>
    </source>
</evidence>
<proteinExistence type="predicted"/>
<dbReference type="STRING" id="50376.A0A517L8A0"/>
<dbReference type="InterPro" id="IPR000210">
    <property type="entry name" value="BTB/POZ_dom"/>
</dbReference>
<organism evidence="3 4">
    <name type="scientific">Venturia effusa</name>
    <dbReference type="NCBI Taxonomy" id="50376"/>
    <lineage>
        <taxon>Eukaryota</taxon>
        <taxon>Fungi</taxon>
        <taxon>Dikarya</taxon>
        <taxon>Ascomycota</taxon>
        <taxon>Pezizomycotina</taxon>
        <taxon>Dothideomycetes</taxon>
        <taxon>Pleosporomycetidae</taxon>
        <taxon>Venturiales</taxon>
        <taxon>Venturiaceae</taxon>
        <taxon>Venturia</taxon>
    </lineage>
</organism>
<name>A0A517L8A0_9PEZI</name>
<evidence type="ECO:0000256" key="1">
    <source>
        <dbReference type="SAM" id="MobiDB-lite"/>
    </source>
</evidence>
<sequence>MESPASREQLDTDPESIFGNAVVSNDREEDEIPAFSTFSATKSGKKEKKGKKNKSTIISCINSSLQNNGPSESWPAVFDSILAAPILVGHTKPSYSDYLTSRMVAVVVSSGKTYHIHSSLLCRESERFYKSLNSEHTEATQLKIDLIDETAHQFRHFIDFLYELDWKPKTTSSIRLAELYALGERLVAPRFQDIILQVFREGSDIRAINLSQLCQLSGFACSNITERFHPRDDPMRDVIFWLVSTRIAELQKTEEFRQVLIEHAELGTQLILRAGNGTQAMPA</sequence>
<reference evidence="3 4" key="1">
    <citation type="submission" date="2019-07" db="EMBL/GenBank/DDBJ databases">
        <title>Finished genome of Venturia effusa.</title>
        <authorList>
            <person name="Young C.A."/>
            <person name="Cox M.P."/>
            <person name="Ganley A.R.D."/>
            <person name="David W.J."/>
        </authorList>
    </citation>
    <scope>NUCLEOTIDE SEQUENCE [LARGE SCALE GENOMIC DNA]</scope>
    <source>
        <strain evidence="4">albino</strain>
    </source>
</reference>
<dbReference type="PANTHER" id="PTHR47843">
    <property type="entry name" value="BTB DOMAIN-CONTAINING PROTEIN-RELATED"/>
    <property type="match status" value="1"/>
</dbReference>
<dbReference type="CDD" id="cd18186">
    <property type="entry name" value="BTB_POZ_ZBTB_KLHL-like"/>
    <property type="match status" value="1"/>
</dbReference>
<accession>A0A517L8A0</accession>
<evidence type="ECO:0000259" key="2">
    <source>
        <dbReference type="PROSITE" id="PS50097"/>
    </source>
</evidence>
<protein>
    <recommendedName>
        <fullName evidence="2">BTB domain-containing protein</fullName>
    </recommendedName>
</protein>
<evidence type="ECO:0000313" key="3">
    <source>
        <dbReference type="EMBL" id="QDS71868.1"/>
    </source>
</evidence>
<feature type="domain" description="BTB" evidence="2">
    <location>
        <begin position="102"/>
        <end position="162"/>
    </location>
</feature>
<dbReference type="PANTHER" id="PTHR47843:SF5">
    <property type="entry name" value="BTB_POZ DOMAIN PROTEIN"/>
    <property type="match status" value="1"/>
</dbReference>
<dbReference type="Pfam" id="PF00651">
    <property type="entry name" value="BTB"/>
    <property type="match status" value="1"/>
</dbReference>
<dbReference type="AlphaFoldDB" id="A0A517L8A0"/>
<feature type="region of interest" description="Disordered" evidence="1">
    <location>
        <begin position="1"/>
        <end position="25"/>
    </location>
</feature>
<dbReference type="OrthoDB" id="194443at2759"/>
<dbReference type="PROSITE" id="PS50097">
    <property type="entry name" value="BTB"/>
    <property type="match status" value="1"/>
</dbReference>
<gene>
    <name evidence="3" type="ORF">FKW77_010075</name>
</gene>
<dbReference type="EMBL" id="CP042190">
    <property type="protein sequence ID" value="QDS71868.1"/>
    <property type="molecule type" value="Genomic_DNA"/>
</dbReference>
<keyword evidence="4" id="KW-1185">Reference proteome</keyword>